<evidence type="ECO:0000259" key="9">
    <source>
        <dbReference type="Pfam" id="PF25373"/>
    </source>
</evidence>
<dbReference type="PANTHER" id="PTHR12706:SF8">
    <property type="entry name" value="PROTEIN STRAWBERRY NOTCH HOMOLOG 1"/>
    <property type="match status" value="1"/>
</dbReference>
<dbReference type="GO" id="GO:0042393">
    <property type="term" value="F:histone binding"/>
    <property type="evidence" value="ECO:0007669"/>
    <property type="project" value="TreeGrafter"/>
</dbReference>
<accession>A0A3Q3ICG3</accession>
<feature type="compositionally biased region" description="Acidic residues" evidence="6">
    <location>
        <begin position="175"/>
        <end position="184"/>
    </location>
</feature>
<dbReference type="InterPro" id="IPR026937">
    <property type="entry name" value="SBNO_Helicase_C_dom"/>
</dbReference>
<evidence type="ECO:0000259" key="7">
    <source>
        <dbReference type="Pfam" id="PF13871"/>
    </source>
</evidence>
<dbReference type="Pfam" id="PF25373">
    <property type="entry name" value="SBNO"/>
    <property type="match status" value="1"/>
</dbReference>
<comment type="subcellular location">
    <subcellularLocation>
        <location evidence="1">Nucleus</location>
    </subcellularLocation>
</comment>
<keyword evidence="11" id="KW-1185">Reference proteome</keyword>
<dbReference type="InterPro" id="IPR027417">
    <property type="entry name" value="P-loop_NTPase"/>
</dbReference>
<dbReference type="FunFam" id="3.40.50.300:FF:000282">
    <property type="entry name" value="Strawberry notch homolog 1 (Drosophila)"/>
    <property type="match status" value="1"/>
</dbReference>
<feature type="domain" description="SBNO alpha/beta" evidence="9">
    <location>
        <begin position="1132"/>
        <end position="1244"/>
    </location>
</feature>
<organism evidence="10 11">
    <name type="scientific">Monopterus albus</name>
    <name type="common">Swamp eel</name>
    <dbReference type="NCBI Taxonomy" id="43700"/>
    <lineage>
        <taxon>Eukaryota</taxon>
        <taxon>Metazoa</taxon>
        <taxon>Chordata</taxon>
        <taxon>Craniata</taxon>
        <taxon>Vertebrata</taxon>
        <taxon>Euteleostomi</taxon>
        <taxon>Actinopterygii</taxon>
        <taxon>Neopterygii</taxon>
        <taxon>Teleostei</taxon>
        <taxon>Neoteleostei</taxon>
        <taxon>Acanthomorphata</taxon>
        <taxon>Anabantaria</taxon>
        <taxon>Synbranchiformes</taxon>
        <taxon>Synbranchidae</taxon>
        <taxon>Monopterus</taxon>
    </lineage>
</organism>
<comment type="similarity">
    <text evidence="2">Belongs to the SBNO family.</text>
</comment>
<evidence type="ECO:0000313" key="10">
    <source>
        <dbReference type="Ensembl" id="ENSMALP00000001542.1"/>
    </source>
</evidence>
<feature type="compositionally biased region" description="Basic residues" evidence="6">
    <location>
        <begin position="736"/>
        <end position="751"/>
    </location>
</feature>
<dbReference type="Pfam" id="PF13871">
    <property type="entry name" value="Helicase_C_4"/>
    <property type="match status" value="1"/>
</dbReference>
<reference evidence="10" key="2">
    <citation type="submission" date="2025-09" db="UniProtKB">
        <authorList>
            <consortium name="Ensembl"/>
        </authorList>
    </citation>
    <scope>IDENTIFICATION</scope>
</reference>
<dbReference type="Gene3D" id="3.40.50.300">
    <property type="entry name" value="P-loop containing nucleotide triphosphate hydrolases"/>
    <property type="match status" value="2"/>
</dbReference>
<dbReference type="Proteomes" id="UP000261600">
    <property type="component" value="Unplaced"/>
</dbReference>
<dbReference type="InterPro" id="IPR026741">
    <property type="entry name" value="SNO"/>
</dbReference>
<keyword evidence="3" id="KW-0175">Coiled coil</keyword>
<evidence type="ECO:0000256" key="6">
    <source>
        <dbReference type="SAM" id="MobiDB-lite"/>
    </source>
</evidence>
<dbReference type="Pfam" id="PF13872">
    <property type="entry name" value="AAA_34"/>
    <property type="match status" value="1"/>
</dbReference>
<evidence type="ECO:0000256" key="5">
    <source>
        <dbReference type="ARBA" id="ARBA00073422"/>
    </source>
</evidence>
<evidence type="ECO:0000256" key="1">
    <source>
        <dbReference type="ARBA" id="ARBA00004123"/>
    </source>
</evidence>
<protein>
    <recommendedName>
        <fullName evidence="5">Protein strawberry notch homolog 1</fullName>
    </recommendedName>
</protein>
<feature type="domain" description="Strawberry notch AAA" evidence="8">
    <location>
        <begin position="206"/>
        <end position="511"/>
    </location>
</feature>
<dbReference type="Ensembl" id="ENSMALT00000001592.1">
    <property type="protein sequence ID" value="ENSMALP00000001542.1"/>
    <property type="gene ID" value="ENSMALG00000001056.1"/>
</dbReference>
<evidence type="ECO:0000256" key="2">
    <source>
        <dbReference type="ARBA" id="ARBA00006992"/>
    </source>
</evidence>
<dbReference type="SUPFAM" id="SSF52540">
    <property type="entry name" value="P-loop containing nucleoside triphosphate hydrolases"/>
    <property type="match status" value="2"/>
</dbReference>
<feature type="compositionally biased region" description="Basic and acidic residues" evidence="6">
    <location>
        <begin position="692"/>
        <end position="704"/>
    </location>
</feature>
<dbReference type="GO" id="GO:0009967">
    <property type="term" value="P:positive regulation of signal transduction"/>
    <property type="evidence" value="ECO:0007669"/>
    <property type="project" value="UniProtKB-ARBA"/>
</dbReference>
<evidence type="ECO:0000256" key="4">
    <source>
        <dbReference type="ARBA" id="ARBA00023242"/>
    </source>
</evidence>
<dbReference type="GO" id="GO:0005634">
    <property type="term" value="C:nucleus"/>
    <property type="evidence" value="ECO:0007669"/>
    <property type="project" value="UniProtKB-SubCell"/>
</dbReference>
<evidence type="ECO:0000313" key="11">
    <source>
        <dbReference type="Proteomes" id="UP000261600"/>
    </source>
</evidence>
<evidence type="ECO:0000256" key="3">
    <source>
        <dbReference type="ARBA" id="ARBA00023054"/>
    </source>
</evidence>
<feature type="region of interest" description="Disordered" evidence="6">
    <location>
        <begin position="165"/>
        <end position="184"/>
    </location>
</feature>
<feature type="region of interest" description="Disordered" evidence="6">
    <location>
        <begin position="640"/>
        <end position="756"/>
    </location>
</feature>
<dbReference type="GO" id="GO:0031490">
    <property type="term" value="F:chromatin DNA binding"/>
    <property type="evidence" value="ECO:0007669"/>
    <property type="project" value="TreeGrafter"/>
</dbReference>
<feature type="compositionally biased region" description="Acidic residues" evidence="6">
    <location>
        <begin position="710"/>
        <end position="730"/>
    </location>
</feature>
<reference evidence="10" key="1">
    <citation type="submission" date="2025-08" db="UniProtKB">
        <authorList>
            <consortium name="Ensembl"/>
        </authorList>
    </citation>
    <scope>IDENTIFICATION</scope>
</reference>
<dbReference type="InterPro" id="IPR057332">
    <property type="entry name" value="SBNO_a/b_dom"/>
</dbReference>
<dbReference type="PANTHER" id="PTHR12706">
    <property type="entry name" value="STRAWBERRY NOTCH-RELATED"/>
    <property type="match status" value="1"/>
</dbReference>
<proteinExistence type="inferred from homology"/>
<dbReference type="GO" id="GO:0006355">
    <property type="term" value="P:regulation of DNA-templated transcription"/>
    <property type="evidence" value="ECO:0007669"/>
    <property type="project" value="InterPro"/>
</dbReference>
<sequence length="1337" mass="149271">MDPGQDLLLAALSESGICPNDIGLFDIDSQDVGQPSTTQPHKPQPSTTTFVLNQLNQLPSLGAVVTKQSAINPIKHTITVTKVVHVANSTLRGSSTPSSTIIPPSASTVVQWNKNLVFDPPVVVSGVSGEMNNGIKKEVFGKDAARVWISDDTKMNIRNCVLFMPNQQKPPGMKEEDEPEEEDDEELGHAETYAEYMPLKLKIGLRHPDSVVETSSLSSVSPPDVWYRLSIPEEVIDLGYLSALQLEAITYAAQQHETFLHNGDRAAYLIGDGAGVGKGRTIAGIIYENYLLGRKRSLWFSVSNDLKYDAERDLRDIGAKNIPVHSLNKFKYGKISSKHNGSVKKGVIFATYSSLIGESQSGGKYKTRFEQLLHWCGEDFDGVIVYDECHKAKNVCPIGSSKPTKTGLAVLELQNKLPKARVVYASATGASEPRNMAYMNRLGIWGHKTPFREFSNFIQAVERRGVGAMEIVAMDMKLRGMYIARQLSFTGVTFKIEEVPLTQQYINMYNKSVRLWVSAREKFQQAANLMEAEQRMKKSMWGQFWSAHQRFFKYLCIASKVRRVVQLAREEVQNGKCVVIGLQSTGEARTLEALEEGGGELSDFVSTAKGVLQSLIEKHFPAPDRQKLYSLLGIDLSAKKTASPNDTAPEPEQKGKKRKGSEVKKQQKKKARKHGGLSGTSSEESQSEDSDKESGKDCDSDDSFKSISSADEDDDFNPFRDESDDEEDDPWLIRKEPKKGKEKRSKKKRKRIDPDSIQSALLASGLGFTRPAFTAPVNPPTESQDGYLTSQDSVELAQKMKRDLLEQLEELAEELPPNTLDQLIDELGGPENVAEMTGRKGRVVSNDDGSITYESRSELDVPVEILNLTEKQRFMDGEKNIAIISEAASSGISLQADRRVKNQRRRVHMTLELPWSADRAIQQFGRTHRSNQVTAPEYVFLISELAGEQRFASIVAKRLESLGALTHGDRRATETRDLSRFNFDNKYGRNALEIVMKSIVKLDSPLVSPPSDFKGDFFKEIQSGLIGVGLINVEDRSGTLSLDKDYNNIGKFLNRILGMEVQQQNALFQYFSDTLAAVIQEAKKNGRYDMGILDLGSGDEKVKKVDCRRFLTPGYTTAGHVELYTVSVERGMSWEEATHAWADQSGPDDGFYEGMRNNKKTAILVKELNNKKRLFLVYRPNTGKQLKLETYTDIKKKFKKVLSEDAKQHWTEQYKLSAKICSHAYWRGNCKKASVGLQCEVGLRCRTYYVLCGSVLSVWNELEEVLTPVGGTNVKVQIVRLRAEDGQRIVGLIIPANCVSPLINKLSTSDQCQQLAVQEQQKRQQLHPQSLSHVPNT</sequence>
<feature type="compositionally biased region" description="Basic residues" evidence="6">
    <location>
        <begin position="666"/>
        <end position="675"/>
    </location>
</feature>
<keyword evidence="4" id="KW-0539">Nucleus</keyword>
<name>A0A3Q3ICG3_MONAL</name>
<feature type="domain" description="Strawberry notch helicase C" evidence="7">
    <location>
        <begin position="818"/>
        <end position="1094"/>
    </location>
</feature>
<dbReference type="InterPro" id="IPR039187">
    <property type="entry name" value="SNO_AAA"/>
</dbReference>
<evidence type="ECO:0000259" key="8">
    <source>
        <dbReference type="Pfam" id="PF13872"/>
    </source>
</evidence>